<dbReference type="EMBL" id="CP045121">
    <property type="protein sequence ID" value="QIN78346.1"/>
    <property type="molecule type" value="Genomic_DNA"/>
</dbReference>
<dbReference type="RefSeq" id="WP_166396021.1">
    <property type="nucleotide sequence ID" value="NZ_CP045121.1"/>
</dbReference>
<dbReference type="AlphaFoldDB" id="A0A6G8PVX2"/>
<evidence type="ECO:0000313" key="3">
    <source>
        <dbReference type="EMBL" id="QIN78346.1"/>
    </source>
</evidence>
<accession>A0A6G8PVX2</accession>
<evidence type="ECO:0000256" key="1">
    <source>
        <dbReference type="SAM" id="MobiDB-lite"/>
    </source>
</evidence>
<dbReference type="Pfam" id="PF21814">
    <property type="entry name" value="DUF6883"/>
    <property type="match status" value="1"/>
</dbReference>
<keyword evidence="4" id="KW-1185">Reference proteome</keyword>
<evidence type="ECO:0000259" key="2">
    <source>
        <dbReference type="Pfam" id="PF21814"/>
    </source>
</evidence>
<proteinExistence type="predicted"/>
<organism evidence="3 4">
    <name type="scientific">Rubrobacter marinus</name>
    <dbReference type="NCBI Taxonomy" id="2653852"/>
    <lineage>
        <taxon>Bacteria</taxon>
        <taxon>Bacillati</taxon>
        <taxon>Actinomycetota</taxon>
        <taxon>Rubrobacteria</taxon>
        <taxon>Rubrobacterales</taxon>
        <taxon>Rubrobacteraceae</taxon>
        <taxon>Rubrobacter</taxon>
    </lineage>
</organism>
<evidence type="ECO:0000313" key="4">
    <source>
        <dbReference type="Proteomes" id="UP000502706"/>
    </source>
</evidence>
<feature type="domain" description="DUF6883" evidence="2">
    <location>
        <begin position="3"/>
        <end position="110"/>
    </location>
</feature>
<dbReference type="Proteomes" id="UP000502706">
    <property type="component" value="Chromosome"/>
</dbReference>
<gene>
    <name evidence="3" type="ORF">GBA65_07235</name>
</gene>
<reference evidence="3 4" key="1">
    <citation type="submission" date="2019-10" db="EMBL/GenBank/DDBJ databases">
        <title>Rubrobacter sp nov SCSIO 52915 isolated from a deep-sea sediment in the South China Sea.</title>
        <authorList>
            <person name="Chen R.W."/>
        </authorList>
    </citation>
    <scope>NUCLEOTIDE SEQUENCE [LARGE SCALE GENOMIC DNA]</scope>
    <source>
        <strain evidence="3 4">SCSIO 52915</strain>
    </source>
</reference>
<protein>
    <recommendedName>
        <fullName evidence="2">DUF6883 domain-containing protein</fullName>
    </recommendedName>
</protein>
<dbReference type="InterPro" id="IPR049250">
    <property type="entry name" value="DUF6883"/>
</dbReference>
<feature type="region of interest" description="Disordered" evidence="1">
    <location>
        <begin position="84"/>
        <end position="114"/>
    </location>
</feature>
<sequence>MDRLPDAELAYVEEQKVTGYLLAFGHPDGHGKAVYFSGFGFRSEEWRRLADALLEHAAGEIVEREETPFGVQYAVEGPLRAPDGRRPSVRSVWEERPGGRGPRLVTAYPGSRRR</sequence>
<name>A0A6G8PVX2_9ACTN</name>
<dbReference type="KEGG" id="rmar:GBA65_07235"/>
<feature type="compositionally biased region" description="Basic and acidic residues" evidence="1">
    <location>
        <begin position="84"/>
        <end position="98"/>
    </location>
</feature>